<keyword evidence="2" id="KW-0547">Nucleotide-binding</keyword>
<dbReference type="Gene3D" id="3.40.50.300">
    <property type="entry name" value="P-loop containing nucleotide triphosphate hydrolases"/>
    <property type="match status" value="2"/>
</dbReference>
<dbReference type="SUPFAM" id="SSF52540">
    <property type="entry name" value="P-loop containing nucleoside triphosphate hydrolases"/>
    <property type="match status" value="1"/>
</dbReference>
<evidence type="ECO:0000256" key="3">
    <source>
        <dbReference type="ARBA" id="ARBA00022840"/>
    </source>
</evidence>
<dbReference type="GO" id="GO:0000502">
    <property type="term" value="C:proteasome complex"/>
    <property type="evidence" value="ECO:0007669"/>
    <property type="project" value="UniProtKB-KW"/>
</dbReference>
<dbReference type="Gene3D" id="1.10.8.60">
    <property type="match status" value="1"/>
</dbReference>
<dbReference type="EMBL" id="JACGWN010000005">
    <property type="protein sequence ID" value="KAL0448852.1"/>
    <property type="molecule type" value="Genomic_DNA"/>
</dbReference>
<protein>
    <submittedName>
        <fullName evidence="5">26S proteasome regulatory subunitB</fullName>
    </submittedName>
</protein>
<dbReference type="GO" id="GO:0005524">
    <property type="term" value="F:ATP binding"/>
    <property type="evidence" value="ECO:0007669"/>
    <property type="project" value="UniProtKB-KW"/>
</dbReference>
<dbReference type="InterPro" id="IPR050221">
    <property type="entry name" value="26S_Proteasome_ATPase"/>
</dbReference>
<evidence type="ECO:0000259" key="4">
    <source>
        <dbReference type="SMART" id="SM00382"/>
    </source>
</evidence>
<feature type="domain" description="AAA+ ATPase" evidence="4">
    <location>
        <begin position="33"/>
        <end position="126"/>
    </location>
</feature>
<organism evidence="5">
    <name type="scientific">Sesamum latifolium</name>
    <dbReference type="NCBI Taxonomy" id="2727402"/>
    <lineage>
        <taxon>Eukaryota</taxon>
        <taxon>Viridiplantae</taxon>
        <taxon>Streptophyta</taxon>
        <taxon>Embryophyta</taxon>
        <taxon>Tracheophyta</taxon>
        <taxon>Spermatophyta</taxon>
        <taxon>Magnoliopsida</taxon>
        <taxon>eudicotyledons</taxon>
        <taxon>Gunneridae</taxon>
        <taxon>Pentapetalae</taxon>
        <taxon>asterids</taxon>
        <taxon>lamiids</taxon>
        <taxon>Lamiales</taxon>
        <taxon>Pedaliaceae</taxon>
        <taxon>Sesamum</taxon>
    </lineage>
</organism>
<evidence type="ECO:0000256" key="1">
    <source>
        <dbReference type="ARBA" id="ARBA00006914"/>
    </source>
</evidence>
<dbReference type="FunFam" id="3.40.50.300:FF:002861">
    <property type="entry name" value="Cell division control protein 48 homolog E"/>
    <property type="match status" value="1"/>
</dbReference>
<dbReference type="InterPro" id="IPR003593">
    <property type="entry name" value="AAA+_ATPase"/>
</dbReference>
<dbReference type="InterPro" id="IPR027417">
    <property type="entry name" value="P-loop_NTPase"/>
</dbReference>
<dbReference type="AlphaFoldDB" id="A0AAW2X488"/>
<name>A0AAW2X488_9LAMI</name>
<proteinExistence type="inferred from homology"/>
<dbReference type="SMART" id="SM00382">
    <property type="entry name" value="AAA"/>
    <property type="match status" value="1"/>
</dbReference>
<reference evidence="5" key="1">
    <citation type="submission" date="2020-06" db="EMBL/GenBank/DDBJ databases">
        <authorList>
            <person name="Li T."/>
            <person name="Hu X."/>
            <person name="Zhang T."/>
            <person name="Song X."/>
            <person name="Zhang H."/>
            <person name="Dai N."/>
            <person name="Sheng W."/>
            <person name="Hou X."/>
            <person name="Wei L."/>
        </authorList>
    </citation>
    <scope>NUCLEOTIDE SEQUENCE</scope>
    <source>
        <strain evidence="5">KEN1</strain>
        <tissue evidence="5">Leaf</tissue>
    </source>
</reference>
<gene>
    <name evidence="5" type="ORF">Slati_1441600</name>
</gene>
<dbReference type="PANTHER" id="PTHR23073">
    <property type="entry name" value="26S PROTEASOME REGULATORY SUBUNIT"/>
    <property type="match status" value="1"/>
</dbReference>
<comment type="similarity">
    <text evidence="1">Belongs to the AAA ATPase family.</text>
</comment>
<sequence>MRMQHSKVRIREAMELRLTHHELYQQIGIYPSRPRGVLTHGPPGTGKTMLAKAVANYTTASFIIVVGSEFTQKYLGDVLVKVQRILMELFNQTVYVMVVMATTRAVDPTLLRPGRLDRKIEFPLPDKREKKLVFQILLDLVGCSMVLLETGKIMLAKAVANHAWECGPEELEKLMFEIEEGDSNVAACRAGGSRTRLCQRTWLSG</sequence>
<evidence type="ECO:0000256" key="2">
    <source>
        <dbReference type="ARBA" id="ARBA00022741"/>
    </source>
</evidence>
<reference evidence="5" key="2">
    <citation type="journal article" date="2024" name="Plant">
        <title>Genomic evolution and insights into agronomic trait innovations of Sesamum species.</title>
        <authorList>
            <person name="Miao H."/>
            <person name="Wang L."/>
            <person name="Qu L."/>
            <person name="Liu H."/>
            <person name="Sun Y."/>
            <person name="Le M."/>
            <person name="Wang Q."/>
            <person name="Wei S."/>
            <person name="Zheng Y."/>
            <person name="Lin W."/>
            <person name="Duan Y."/>
            <person name="Cao H."/>
            <person name="Xiong S."/>
            <person name="Wang X."/>
            <person name="Wei L."/>
            <person name="Li C."/>
            <person name="Ma Q."/>
            <person name="Ju M."/>
            <person name="Zhao R."/>
            <person name="Li G."/>
            <person name="Mu C."/>
            <person name="Tian Q."/>
            <person name="Mei H."/>
            <person name="Zhang T."/>
            <person name="Gao T."/>
            <person name="Zhang H."/>
        </authorList>
    </citation>
    <scope>NUCLEOTIDE SEQUENCE</scope>
    <source>
        <strain evidence="5">KEN1</strain>
    </source>
</reference>
<keyword evidence="3" id="KW-0067">ATP-binding</keyword>
<keyword evidence="5" id="KW-0647">Proteasome</keyword>
<accession>A0AAW2X488</accession>
<dbReference type="GO" id="GO:0016887">
    <property type="term" value="F:ATP hydrolysis activity"/>
    <property type="evidence" value="ECO:0007669"/>
    <property type="project" value="InterPro"/>
</dbReference>
<dbReference type="Pfam" id="PF00004">
    <property type="entry name" value="AAA"/>
    <property type="match status" value="1"/>
</dbReference>
<evidence type="ECO:0000313" key="5">
    <source>
        <dbReference type="EMBL" id="KAL0448852.1"/>
    </source>
</evidence>
<comment type="caution">
    <text evidence="5">The sequence shown here is derived from an EMBL/GenBank/DDBJ whole genome shotgun (WGS) entry which is preliminary data.</text>
</comment>
<dbReference type="InterPro" id="IPR003959">
    <property type="entry name" value="ATPase_AAA_core"/>
</dbReference>